<evidence type="ECO:0000313" key="3">
    <source>
        <dbReference type="EMBL" id="CAL1616158.1"/>
    </source>
</evidence>
<dbReference type="PANTHER" id="PTHR22904:SF523">
    <property type="entry name" value="STRESS-INDUCED-PHOSPHOPROTEIN 1"/>
    <property type="match status" value="1"/>
</dbReference>
<organism evidence="3 4">
    <name type="scientific">Knipowitschia caucasica</name>
    <name type="common">Caucasian dwarf goby</name>
    <name type="synonym">Pomatoschistus caucasicus</name>
    <dbReference type="NCBI Taxonomy" id="637954"/>
    <lineage>
        <taxon>Eukaryota</taxon>
        <taxon>Metazoa</taxon>
        <taxon>Chordata</taxon>
        <taxon>Craniata</taxon>
        <taxon>Vertebrata</taxon>
        <taxon>Euteleostomi</taxon>
        <taxon>Actinopterygii</taxon>
        <taxon>Neopterygii</taxon>
        <taxon>Teleostei</taxon>
        <taxon>Neoteleostei</taxon>
        <taxon>Acanthomorphata</taxon>
        <taxon>Gobiaria</taxon>
        <taxon>Gobiiformes</taxon>
        <taxon>Gobioidei</taxon>
        <taxon>Gobiidae</taxon>
        <taxon>Gobiinae</taxon>
        <taxon>Knipowitschia</taxon>
    </lineage>
</organism>
<gene>
    <name evidence="3" type="ORF">KC01_LOCUS41976</name>
</gene>
<keyword evidence="2" id="KW-0802">TPR repeat</keyword>
<accession>A0AAV2MRU3</accession>
<sequence>MEKIQQSSEACLRGDFQTAVDLYSEALRVDPQNCILYSNRSAARLKLGQHQAALEDALKAGDINPKWPKLPLGGSLVKEDDQQMSSEVF</sequence>
<dbReference type="EMBL" id="OZ035831">
    <property type="protein sequence ID" value="CAL1616158.1"/>
    <property type="molecule type" value="Genomic_DNA"/>
</dbReference>
<evidence type="ECO:0000313" key="4">
    <source>
        <dbReference type="Proteomes" id="UP001497482"/>
    </source>
</evidence>
<keyword evidence="4" id="KW-1185">Reference proteome</keyword>
<name>A0AAV2MRU3_KNICA</name>
<proteinExistence type="predicted"/>
<dbReference type="GO" id="GO:0051879">
    <property type="term" value="F:Hsp90 protein binding"/>
    <property type="evidence" value="ECO:0007669"/>
    <property type="project" value="TreeGrafter"/>
</dbReference>
<evidence type="ECO:0000256" key="1">
    <source>
        <dbReference type="ARBA" id="ARBA00022737"/>
    </source>
</evidence>
<dbReference type="Proteomes" id="UP001497482">
    <property type="component" value="Chromosome 9"/>
</dbReference>
<dbReference type="InterPro" id="IPR011990">
    <property type="entry name" value="TPR-like_helical_dom_sf"/>
</dbReference>
<evidence type="ECO:0000256" key="2">
    <source>
        <dbReference type="ARBA" id="ARBA00022803"/>
    </source>
</evidence>
<dbReference type="Gene3D" id="1.25.40.10">
    <property type="entry name" value="Tetratricopeptide repeat domain"/>
    <property type="match status" value="1"/>
</dbReference>
<keyword evidence="1" id="KW-0677">Repeat</keyword>
<dbReference type="AlphaFoldDB" id="A0AAV2MRU3"/>
<reference evidence="3 4" key="1">
    <citation type="submission" date="2024-04" db="EMBL/GenBank/DDBJ databases">
        <authorList>
            <person name="Waldvogel A.-M."/>
            <person name="Schoenle A."/>
        </authorList>
    </citation>
    <scope>NUCLEOTIDE SEQUENCE [LARGE SCALE GENOMIC DNA]</scope>
</reference>
<dbReference type="SUPFAM" id="SSF48452">
    <property type="entry name" value="TPR-like"/>
    <property type="match status" value="1"/>
</dbReference>
<protein>
    <submittedName>
        <fullName evidence="3">Uncharacterized protein</fullName>
    </submittedName>
</protein>
<dbReference type="PANTHER" id="PTHR22904">
    <property type="entry name" value="TPR REPEAT CONTAINING PROTEIN"/>
    <property type="match status" value="1"/>
</dbReference>